<organism evidence="1 2">
    <name type="scientific">Lentilactobacillus parafarraginis F0439</name>
    <dbReference type="NCBI Taxonomy" id="797515"/>
    <lineage>
        <taxon>Bacteria</taxon>
        <taxon>Bacillati</taxon>
        <taxon>Bacillota</taxon>
        <taxon>Bacilli</taxon>
        <taxon>Lactobacillales</taxon>
        <taxon>Lactobacillaceae</taxon>
        <taxon>Lentilactobacillus</taxon>
    </lineage>
</organism>
<dbReference type="EMBL" id="AGEY01000152">
    <property type="protein sequence ID" value="EHL97042.1"/>
    <property type="molecule type" value="Genomic_DNA"/>
</dbReference>
<comment type="caution">
    <text evidence="1">The sequence shown here is derived from an EMBL/GenBank/DDBJ whole genome shotgun (WGS) entry which is preliminary data.</text>
</comment>
<dbReference type="Proteomes" id="UP000004625">
    <property type="component" value="Unassembled WGS sequence"/>
</dbReference>
<sequence>MSRKAVNWRCDRVLTSLISRFELLKTAQKNIFEYAIILH</sequence>
<dbReference type="AlphaFoldDB" id="G9ZQU0"/>
<proteinExistence type="predicted"/>
<accession>G9ZQU0</accession>
<evidence type="ECO:0000313" key="2">
    <source>
        <dbReference type="Proteomes" id="UP000004625"/>
    </source>
</evidence>
<gene>
    <name evidence="1" type="ORF">HMPREF9103_02098</name>
</gene>
<dbReference type="HOGENOM" id="CLU_3311841_0_0_9"/>
<name>G9ZQU0_9LACO</name>
<dbReference type="STRING" id="797515.HMPREF9103_02098"/>
<evidence type="ECO:0000313" key="1">
    <source>
        <dbReference type="EMBL" id="EHL97042.1"/>
    </source>
</evidence>
<keyword evidence="2" id="KW-1185">Reference proteome</keyword>
<reference evidence="1 2" key="1">
    <citation type="submission" date="2011-09" db="EMBL/GenBank/DDBJ databases">
        <authorList>
            <person name="Weinstock G."/>
            <person name="Sodergren E."/>
            <person name="Clifton S."/>
            <person name="Fulton L."/>
            <person name="Fulton B."/>
            <person name="Courtney L."/>
            <person name="Fronick C."/>
            <person name="Harrison M."/>
            <person name="Strong C."/>
            <person name="Farmer C."/>
            <person name="Delahaunty K."/>
            <person name="Markovic C."/>
            <person name="Hall O."/>
            <person name="Minx P."/>
            <person name="Tomlinson C."/>
            <person name="Mitreva M."/>
            <person name="Hou S."/>
            <person name="Chen J."/>
            <person name="Wollam A."/>
            <person name="Pepin K.H."/>
            <person name="Johnson M."/>
            <person name="Bhonagiri V."/>
            <person name="Zhang X."/>
            <person name="Suruliraj S."/>
            <person name="Warren W."/>
            <person name="Chinwalla A."/>
            <person name="Mardis E.R."/>
            <person name="Wilson R.K."/>
        </authorList>
    </citation>
    <scope>NUCLEOTIDE SEQUENCE [LARGE SCALE GENOMIC DNA]</scope>
    <source>
        <strain evidence="1 2">F0439</strain>
    </source>
</reference>
<protein>
    <submittedName>
        <fullName evidence="1">Uncharacterized protein</fullName>
    </submittedName>
</protein>